<sequence length="274" mass="30834">MSSEGDLATLFSPSMTRTFAMGKEPALFRELLEEAGLNKLDEAFKVLAKPGNRNDYVFRSAIVQKLVVGKNKLTTSALLNEFRVRNSRVDIGVADSTLTAYEIKSDRDSFARLHTQLSDYARFFRQCYVVVSEARVKSAIRNVPPWCGVISLTDKFTLRTEKPAEDLLNSNCPEVLCNCLRITEARQVVTALDGSFPDLPNTLQRTYARECFVRADIAELSDTVRTTLIASRKSSTQRAEEVRELPSALRAAYLAAHFNKKQENNYFATLRSIM</sequence>
<dbReference type="NCBIfam" id="NF033832">
    <property type="entry name" value="sce7726_fam"/>
    <property type="match status" value="1"/>
</dbReference>
<evidence type="ECO:0000313" key="1">
    <source>
        <dbReference type="EMBL" id="QQB47396.1"/>
    </source>
</evidence>
<gene>
    <name evidence="1" type="ORF">I6I10_05770</name>
</gene>
<dbReference type="GeneID" id="92760757"/>
<organism evidence="1 2">
    <name type="scientific">Corynebacterium glucuronolyticum</name>
    <dbReference type="NCBI Taxonomy" id="39791"/>
    <lineage>
        <taxon>Bacteria</taxon>
        <taxon>Bacillati</taxon>
        <taxon>Actinomycetota</taxon>
        <taxon>Actinomycetes</taxon>
        <taxon>Mycobacteriales</taxon>
        <taxon>Corynebacteriaceae</taxon>
        <taxon>Corynebacterium</taxon>
    </lineage>
</organism>
<dbReference type="InterPro" id="IPR047729">
    <property type="entry name" value="Sce7726-like"/>
</dbReference>
<protein>
    <submittedName>
        <fullName evidence="1">Sce7726 family protein</fullName>
    </submittedName>
</protein>
<accession>A0A7T4EHE2</accession>
<evidence type="ECO:0000313" key="2">
    <source>
        <dbReference type="Proteomes" id="UP000596145"/>
    </source>
</evidence>
<dbReference type="RefSeq" id="WP_143336846.1">
    <property type="nucleotide sequence ID" value="NZ_CP066007.1"/>
</dbReference>
<dbReference type="AlphaFoldDB" id="A0A7T4EHE2"/>
<name>A0A7T4EHE2_9CORY</name>
<dbReference type="EMBL" id="CP066007">
    <property type="protein sequence ID" value="QQB47396.1"/>
    <property type="molecule type" value="Genomic_DNA"/>
</dbReference>
<reference evidence="1 2" key="1">
    <citation type="submission" date="2020-12" db="EMBL/GenBank/DDBJ databases">
        <title>FDA dAtabase for Regulatory Grade micrObial Sequences (FDA-ARGOS): Supporting development and validation of Infectious Disease Dx tests.</title>
        <authorList>
            <person name="Sproer C."/>
            <person name="Gronow S."/>
            <person name="Severitt S."/>
            <person name="Schroder I."/>
            <person name="Tallon L."/>
            <person name="Sadzewicz L."/>
            <person name="Zhao X."/>
            <person name="Boylan J."/>
            <person name="Ott S."/>
            <person name="Bowen H."/>
            <person name="Vavikolanu K."/>
            <person name="Mehta A."/>
            <person name="Aluvathingal J."/>
            <person name="Nadendla S."/>
            <person name="Lowell S."/>
            <person name="Myers T."/>
            <person name="Yan Y."/>
            <person name="Sichtig H."/>
        </authorList>
    </citation>
    <scope>NUCLEOTIDE SEQUENCE [LARGE SCALE GENOMIC DNA]</scope>
    <source>
        <strain evidence="1 2">FDAARGOS_1053</strain>
    </source>
</reference>
<dbReference type="OrthoDB" id="5020258at2"/>
<dbReference type="Proteomes" id="UP000596145">
    <property type="component" value="Chromosome"/>
</dbReference>
<proteinExistence type="predicted"/>